<sequence>MTFLLAFSASSIPTKAGVANSLDSRASVNARFCESLNAYSPNLGQLEAACTAARLKIHHINRKGTRSLKLKTNIHMDTFLKIMASCNTITGPLSVVVNSVTSSSTGVFGTLLLPTLTKLTTHLDASVNIVSNLAHCMDAKVCETIYLRFGTFATSQRKILAVITARGSLWADLNFKNDLHGLLVHLKQSLDVYVNHLFNYISKDLDVLNLRLSLFANLQAAIAATV</sequence>
<keyword evidence="2" id="KW-1185">Reference proteome</keyword>
<reference evidence="1" key="1">
    <citation type="submission" date="2021-03" db="EMBL/GenBank/DDBJ databases">
        <title>Draft genome sequence of rust myrtle Austropuccinia psidii MF-1, a brazilian biotype.</title>
        <authorList>
            <person name="Quecine M.C."/>
            <person name="Pachon D.M.R."/>
            <person name="Bonatelli M.L."/>
            <person name="Correr F.H."/>
            <person name="Franceschini L.M."/>
            <person name="Leite T.F."/>
            <person name="Margarido G.R.A."/>
            <person name="Almeida C.A."/>
            <person name="Ferrarezi J.A."/>
            <person name="Labate C.A."/>
        </authorList>
    </citation>
    <scope>NUCLEOTIDE SEQUENCE</scope>
    <source>
        <strain evidence="1">MF-1</strain>
    </source>
</reference>
<dbReference type="EMBL" id="AVOT02041117">
    <property type="protein sequence ID" value="MBW0536377.1"/>
    <property type="molecule type" value="Genomic_DNA"/>
</dbReference>
<gene>
    <name evidence="1" type="ORF">O181_076092</name>
</gene>
<dbReference type="OrthoDB" id="2499957at2759"/>
<dbReference type="Proteomes" id="UP000765509">
    <property type="component" value="Unassembled WGS sequence"/>
</dbReference>
<proteinExistence type="predicted"/>
<evidence type="ECO:0000313" key="1">
    <source>
        <dbReference type="EMBL" id="MBW0536377.1"/>
    </source>
</evidence>
<accession>A0A9Q3FDQ4</accession>
<dbReference type="AlphaFoldDB" id="A0A9Q3FDQ4"/>
<organism evidence="1 2">
    <name type="scientific">Austropuccinia psidii MF-1</name>
    <dbReference type="NCBI Taxonomy" id="1389203"/>
    <lineage>
        <taxon>Eukaryota</taxon>
        <taxon>Fungi</taxon>
        <taxon>Dikarya</taxon>
        <taxon>Basidiomycota</taxon>
        <taxon>Pucciniomycotina</taxon>
        <taxon>Pucciniomycetes</taxon>
        <taxon>Pucciniales</taxon>
        <taxon>Sphaerophragmiaceae</taxon>
        <taxon>Austropuccinia</taxon>
    </lineage>
</organism>
<protein>
    <submittedName>
        <fullName evidence="1">Uncharacterized protein</fullName>
    </submittedName>
</protein>
<name>A0A9Q3FDQ4_9BASI</name>
<evidence type="ECO:0000313" key="2">
    <source>
        <dbReference type="Proteomes" id="UP000765509"/>
    </source>
</evidence>
<comment type="caution">
    <text evidence="1">The sequence shown here is derived from an EMBL/GenBank/DDBJ whole genome shotgun (WGS) entry which is preliminary data.</text>
</comment>